<comment type="caution">
    <text evidence="2">The sequence shown here is derived from an EMBL/GenBank/DDBJ whole genome shotgun (WGS) entry which is preliminary data.</text>
</comment>
<reference evidence="2 3" key="1">
    <citation type="journal article" date="2012" name="J. Bacteriol.">
        <title>Draft Genome Sequence of Cecembia lonarensis Strain LW9T, Isolated from Lonar Lake, a Haloalkaline Lake in India.</title>
        <authorList>
            <person name="Shivaji S."/>
            <person name="Ara S."/>
            <person name="Singh A."/>
            <person name="Pinnaka A.K."/>
        </authorList>
    </citation>
    <scope>NUCLEOTIDE SEQUENCE [LARGE SCALE GENOMIC DNA]</scope>
    <source>
        <strain evidence="2 3">LW9</strain>
    </source>
</reference>
<evidence type="ECO:0000256" key="1">
    <source>
        <dbReference type="SAM" id="SignalP"/>
    </source>
</evidence>
<feature type="chain" id="PRO_5003850332" evidence="1">
    <location>
        <begin position="22"/>
        <end position="103"/>
    </location>
</feature>
<dbReference type="RefSeq" id="WP_009185032.1">
    <property type="nucleotide sequence ID" value="NZ_AMGM01000027.1"/>
</dbReference>
<gene>
    <name evidence="2" type="ORF">B879_02002</name>
</gene>
<keyword evidence="1" id="KW-0732">Signal</keyword>
<dbReference type="OrthoDB" id="9915243at2"/>
<dbReference type="AlphaFoldDB" id="K1LAT3"/>
<keyword evidence="3" id="KW-1185">Reference proteome</keyword>
<dbReference type="Proteomes" id="UP000004478">
    <property type="component" value="Unassembled WGS sequence"/>
</dbReference>
<feature type="signal peptide" evidence="1">
    <location>
        <begin position="1"/>
        <end position="21"/>
    </location>
</feature>
<accession>K1LAT3</accession>
<organism evidence="2 3">
    <name type="scientific">Cecembia lonarensis (strain CCUG 58316 / KCTC 22772 / LW9)</name>
    <dbReference type="NCBI Taxonomy" id="1225176"/>
    <lineage>
        <taxon>Bacteria</taxon>
        <taxon>Pseudomonadati</taxon>
        <taxon>Bacteroidota</taxon>
        <taxon>Cytophagia</taxon>
        <taxon>Cytophagales</taxon>
        <taxon>Cyclobacteriaceae</taxon>
        <taxon>Cecembia</taxon>
    </lineage>
</organism>
<dbReference type="EMBL" id="AMGM01000027">
    <property type="protein sequence ID" value="EKB49342.1"/>
    <property type="molecule type" value="Genomic_DNA"/>
</dbReference>
<name>K1LAT3_CECL9</name>
<proteinExistence type="predicted"/>
<evidence type="ECO:0000313" key="3">
    <source>
        <dbReference type="Proteomes" id="UP000004478"/>
    </source>
</evidence>
<protein>
    <submittedName>
        <fullName evidence="2">Uncharacterized protein</fullName>
    </submittedName>
</protein>
<evidence type="ECO:0000313" key="2">
    <source>
        <dbReference type="EMBL" id="EKB49342.1"/>
    </source>
</evidence>
<sequence>MKNPIVLFFFTLMLLNFPVRASSEDINVSSDDSKTLKSLEMPETIKGEPLIGFEYFFNAPPLGFIHGIGLEMAKSHNALHLRSYNQLKAALEEIEVLIGGQIF</sequence>